<keyword evidence="8" id="KW-1133">Transmembrane helix</keyword>
<evidence type="ECO:0000256" key="14">
    <source>
        <dbReference type="RuleBase" id="RU000461"/>
    </source>
</evidence>
<feature type="domain" description="Reverse transcriptase Ty1/copia-type" evidence="15">
    <location>
        <begin position="2"/>
        <end position="44"/>
    </location>
</feature>
<comment type="pathway">
    <text evidence="3">Secondary metabolite biosynthesis; terpenoid biosynthesis.</text>
</comment>
<keyword evidence="12" id="KW-0472">Membrane</keyword>
<proteinExistence type="inferred from homology"/>
<protein>
    <recommendedName>
        <fullName evidence="15">Reverse transcriptase Ty1/copia-type domain-containing protein</fullName>
    </recommendedName>
</protein>
<dbReference type="InterPro" id="IPR013103">
    <property type="entry name" value="RVT_2"/>
</dbReference>
<keyword evidence="9 14" id="KW-0560">Oxidoreductase</keyword>
<evidence type="ECO:0000256" key="12">
    <source>
        <dbReference type="ARBA" id="ARBA00023136"/>
    </source>
</evidence>
<evidence type="ECO:0000256" key="6">
    <source>
        <dbReference type="ARBA" id="ARBA00022692"/>
    </source>
</evidence>
<accession>A0A5N6PAU9</accession>
<evidence type="ECO:0000256" key="13">
    <source>
        <dbReference type="PIRSR" id="PIRSR602401-1"/>
    </source>
</evidence>
<dbReference type="InterPro" id="IPR002401">
    <property type="entry name" value="Cyt_P450_E_grp-I"/>
</dbReference>
<name>A0A5N6PAU9_9ASTR</name>
<dbReference type="GO" id="GO:0005506">
    <property type="term" value="F:iron ion binding"/>
    <property type="evidence" value="ECO:0007669"/>
    <property type="project" value="InterPro"/>
</dbReference>
<dbReference type="InterPro" id="IPR001128">
    <property type="entry name" value="Cyt_P450"/>
</dbReference>
<dbReference type="AlphaFoldDB" id="A0A5N6PAU9"/>
<evidence type="ECO:0000256" key="5">
    <source>
        <dbReference type="ARBA" id="ARBA00022617"/>
    </source>
</evidence>
<evidence type="ECO:0000256" key="10">
    <source>
        <dbReference type="ARBA" id="ARBA00023004"/>
    </source>
</evidence>
<evidence type="ECO:0000256" key="1">
    <source>
        <dbReference type="ARBA" id="ARBA00001971"/>
    </source>
</evidence>
<dbReference type="InterPro" id="IPR036396">
    <property type="entry name" value="Cyt_P450_sf"/>
</dbReference>
<evidence type="ECO:0000256" key="8">
    <source>
        <dbReference type="ARBA" id="ARBA00022989"/>
    </source>
</evidence>
<keyword evidence="17" id="KW-1185">Reference proteome</keyword>
<keyword evidence="6" id="KW-0812">Transmembrane</keyword>
<dbReference type="CDD" id="cd11072">
    <property type="entry name" value="CYP71-like"/>
    <property type="match status" value="1"/>
</dbReference>
<evidence type="ECO:0000313" key="17">
    <source>
        <dbReference type="Proteomes" id="UP000326396"/>
    </source>
</evidence>
<dbReference type="PANTHER" id="PTHR47955">
    <property type="entry name" value="CYTOCHROME P450 FAMILY 71 PROTEIN"/>
    <property type="match status" value="1"/>
</dbReference>
<dbReference type="GO" id="GO:0051762">
    <property type="term" value="P:sesquiterpene biosynthetic process"/>
    <property type="evidence" value="ECO:0007669"/>
    <property type="project" value="UniProtKB-ARBA"/>
</dbReference>
<dbReference type="FunFam" id="1.10.630.10:FF:000011">
    <property type="entry name" value="Cytochrome P450 83B1"/>
    <property type="match status" value="1"/>
</dbReference>
<evidence type="ECO:0000256" key="9">
    <source>
        <dbReference type="ARBA" id="ARBA00023002"/>
    </source>
</evidence>
<comment type="subcellular location">
    <subcellularLocation>
        <location evidence="2">Membrane</location>
        <topology evidence="2">Single-pass membrane protein</topology>
    </subcellularLocation>
</comment>
<dbReference type="PANTHER" id="PTHR47955:SF22">
    <property type="entry name" value="CYTOCHROME P450 83B1-LIKE"/>
    <property type="match status" value="1"/>
</dbReference>
<dbReference type="InterPro" id="IPR017972">
    <property type="entry name" value="Cyt_P450_CS"/>
</dbReference>
<organism evidence="16 17">
    <name type="scientific">Mikania micrantha</name>
    <name type="common">bitter vine</name>
    <dbReference type="NCBI Taxonomy" id="192012"/>
    <lineage>
        <taxon>Eukaryota</taxon>
        <taxon>Viridiplantae</taxon>
        <taxon>Streptophyta</taxon>
        <taxon>Embryophyta</taxon>
        <taxon>Tracheophyta</taxon>
        <taxon>Spermatophyta</taxon>
        <taxon>Magnoliopsida</taxon>
        <taxon>eudicotyledons</taxon>
        <taxon>Gunneridae</taxon>
        <taxon>Pentapetalae</taxon>
        <taxon>asterids</taxon>
        <taxon>campanulids</taxon>
        <taxon>Asterales</taxon>
        <taxon>Asteraceae</taxon>
        <taxon>Asteroideae</taxon>
        <taxon>Heliantheae alliance</taxon>
        <taxon>Eupatorieae</taxon>
        <taxon>Mikania</taxon>
    </lineage>
</organism>
<keyword evidence="5 13" id="KW-0349">Heme</keyword>
<evidence type="ECO:0000313" key="16">
    <source>
        <dbReference type="EMBL" id="KAD6119240.1"/>
    </source>
</evidence>
<evidence type="ECO:0000256" key="2">
    <source>
        <dbReference type="ARBA" id="ARBA00004167"/>
    </source>
</evidence>
<dbReference type="GO" id="GO:0016712">
    <property type="term" value="F:oxidoreductase activity, acting on paired donors, with incorporation or reduction of molecular oxygen, reduced flavin or flavoprotein as one donor, and incorporation of one atom of oxygen"/>
    <property type="evidence" value="ECO:0007669"/>
    <property type="project" value="UniProtKB-ARBA"/>
</dbReference>
<dbReference type="GO" id="GO:0016020">
    <property type="term" value="C:membrane"/>
    <property type="evidence" value="ECO:0007669"/>
    <property type="project" value="UniProtKB-SubCell"/>
</dbReference>
<comment type="cofactor">
    <cofactor evidence="1 13">
        <name>heme</name>
        <dbReference type="ChEBI" id="CHEBI:30413"/>
    </cofactor>
</comment>
<evidence type="ECO:0000256" key="11">
    <source>
        <dbReference type="ARBA" id="ARBA00023033"/>
    </source>
</evidence>
<dbReference type="Pfam" id="PF00067">
    <property type="entry name" value="p450"/>
    <property type="match status" value="1"/>
</dbReference>
<comment type="similarity">
    <text evidence="4 14">Belongs to the cytochrome P450 family.</text>
</comment>
<dbReference type="Pfam" id="PF07727">
    <property type="entry name" value="RVT_2"/>
    <property type="match status" value="1"/>
</dbReference>
<keyword evidence="7 13" id="KW-0479">Metal-binding</keyword>
<comment type="caution">
    <text evidence="16">The sequence shown here is derived from an EMBL/GenBank/DDBJ whole genome shotgun (WGS) entry which is preliminary data.</text>
</comment>
<evidence type="ECO:0000256" key="3">
    <source>
        <dbReference type="ARBA" id="ARBA00004721"/>
    </source>
</evidence>
<dbReference type="Proteomes" id="UP000326396">
    <property type="component" value="Linkage Group LG13"/>
</dbReference>
<dbReference type="EMBL" id="SZYD01000005">
    <property type="protein sequence ID" value="KAD6119240.1"/>
    <property type="molecule type" value="Genomic_DNA"/>
</dbReference>
<dbReference type="PRINTS" id="PR00463">
    <property type="entry name" value="EP450I"/>
</dbReference>
<dbReference type="PRINTS" id="PR00385">
    <property type="entry name" value="P450"/>
</dbReference>
<evidence type="ECO:0000256" key="7">
    <source>
        <dbReference type="ARBA" id="ARBA00022723"/>
    </source>
</evidence>
<sequence length="530" mass="61103">MEMIRLLFALAVTRDWEVHHLDVKSSFLNEELEEEVYVTQPERFRRFHVKGHHPLPPGPPGLPVIGNLHQLDMTSNLSDHLWRLSIHYGPLMSLRLGFVQTVVVSSAEMAKHVLKTNDLVFCSRPLLTSQQNLSYGNKDIAFSPYDENWREMRKTCTLHLFRLMKQVNVFRPVREEEVFDMIDSIKTRFANKHVVNLSELVMILTINIISRVAFGRRSSGYDDEEQRINGLLLQSQAMFACFFYRDHFPFMGWLDILNGSMARLEKNFKDLDGFYQELIDEHVNSNKPNNMQEDMVDILLKLKNESDSTLKLTYDHIKAILMNILLGGTETSATTVVWAMTLLMKNPQSLNKVQQEVRSEIGNKGRVHEDDLYKLKYLKSVIKETYRLHPVVPLLIPHESRDRCVLGFYEIPKKTIVHVNALAIGRDPKCWQRPEVFEPERFMGCSIDYKGNDYELIPFGSGRRGCPGMSLGATTVELTLSNLVYLFDWELPEGMSDIDTLTSPGTIARKKNDLRLVAKVYDHECTFTSS</sequence>
<keyword evidence="11 14" id="KW-0503">Monooxygenase</keyword>
<dbReference type="GO" id="GO:0020037">
    <property type="term" value="F:heme binding"/>
    <property type="evidence" value="ECO:0007669"/>
    <property type="project" value="InterPro"/>
</dbReference>
<reference evidence="16 17" key="1">
    <citation type="submission" date="2019-05" db="EMBL/GenBank/DDBJ databases">
        <title>Mikania micrantha, genome provides insights into the molecular mechanism of rapid growth.</title>
        <authorList>
            <person name="Liu B."/>
        </authorList>
    </citation>
    <scope>NUCLEOTIDE SEQUENCE [LARGE SCALE GENOMIC DNA]</scope>
    <source>
        <strain evidence="16">NLD-2019</strain>
        <tissue evidence="16">Leaf</tissue>
    </source>
</reference>
<evidence type="ECO:0000259" key="15">
    <source>
        <dbReference type="Pfam" id="PF07727"/>
    </source>
</evidence>
<evidence type="ECO:0000256" key="4">
    <source>
        <dbReference type="ARBA" id="ARBA00010617"/>
    </source>
</evidence>
<dbReference type="PROSITE" id="PS00086">
    <property type="entry name" value="CYTOCHROME_P450"/>
    <property type="match status" value="1"/>
</dbReference>
<dbReference type="OrthoDB" id="2789670at2759"/>
<gene>
    <name evidence="16" type="ORF">E3N88_10511</name>
</gene>
<dbReference type="Gene3D" id="1.10.630.10">
    <property type="entry name" value="Cytochrome P450"/>
    <property type="match status" value="1"/>
</dbReference>
<keyword evidence="10 13" id="KW-0408">Iron</keyword>
<feature type="binding site" description="axial binding residue" evidence="13">
    <location>
        <position position="466"/>
    </location>
    <ligand>
        <name>heme</name>
        <dbReference type="ChEBI" id="CHEBI:30413"/>
    </ligand>
    <ligandPart>
        <name>Fe</name>
        <dbReference type="ChEBI" id="CHEBI:18248"/>
    </ligandPart>
</feature>
<dbReference type="SUPFAM" id="SSF48264">
    <property type="entry name" value="Cytochrome P450"/>
    <property type="match status" value="1"/>
</dbReference>